<gene>
    <name evidence="2" type="primary">LOC125521014</name>
</gene>
<organism evidence="2 3">
    <name type="scientific">Triticum urartu</name>
    <name type="common">Red wild einkorn</name>
    <name type="synonym">Crithodium urartu</name>
    <dbReference type="NCBI Taxonomy" id="4572"/>
    <lineage>
        <taxon>Eukaryota</taxon>
        <taxon>Viridiplantae</taxon>
        <taxon>Streptophyta</taxon>
        <taxon>Embryophyta</taxon>
        <taxon>Tracheophyta</taxon>
        <taxon>Spermatophyta</taxon>
        <taxon>Magnoliopsida</taxon>
        <taxon>Liliopsida</taxon>
        <taxon>Poales</taxon>
        <taxon>Poaceae</taxon>
        <taxon>BOP clade</taxon>
        <taxon>Pooideae</taxon>
        <taxon>Triticodae</taxon>
        <taxon>Triticeae</taxon>
        <taxon>Triticinae</taxon>
        <taxon>Triticum</taxon>
    </lineage>
</organism>
<feature type="region of interest" description="Disordered" evidence="1">
    <location>
        <begin position="59"/>
        <end position="79"/>
    </location>
</feature>
<evidence type="ECO:0000313" key="3">
    <source>
        <dbReference type="Proteomes" id="UP000015106"/>
    </source>
</evidence>
<proteinExistence type="predicted"/>
<reference evidence="2" key="3">
    <citation type="submission" date="2022-06" db="UniProtKB">
        <authorList>
            <consortium name="EnsemblPlants"/>
        </authorList>
    </citation>
    <scope>IDENTIFICATION</scope>
</reference>
<accession>A0A8R7V5E9</accession>
<sequence length="339" mass="36690">MSGILDRSWRPSRFLARRPSTSTARAEPLAASSTSAGAAPARTVRRRFSGSLQSSYRVVAASRRSRAPPRQRSLDSAGTAEGCAPMVHLLTPTVARLVSAVAAWAAAAPPADTAAQSASTAPSATRPTRASSPSRLRYRSALAAASSPAAACWSSTATAPDSSTSLRPAGPDLASLSIPKTEEDDGGATPCPWQSPARTLSADTAAGETETAAMRRRSAWLGMSVGSGGRGRLVTGQVRWPPSSQRWMLRRSKVWPEGRMTGSVMTSSEMGQRKSSGQDAWLDTSMAWAESRREVGRNGKRVGLWKKKKKKKRRRRRWWWWWWSESVLGKVHFRWTGTG</sequence>
<name>A0A8R7V5E9_TRIUA</name>
<keyword evidence="3" id="KW-1185">Reference proteome</keyword>
<feature type="region of interest" description="Disordered" evidence="1">
    <location>
        <begin position="154"/>
        <end position="211"/>
    </location>
</feature>
<feature type="compositionally biased region" description="Low complexity" evidence="1">
    <location>
        <begin position="30"/>
        <end position="41"/>
    </location>
</feature>
<dbReference type="EnsemblPlants" id="TuG1812G0700003293.01.T01">
    <property type="protein sequence ID" value="TuG1812G0700003293.01.T01.cds300367"/>
    <property type="gene ID" value="TuG1812G0700003293.01"/>
</dbReference>
<feature type="compositionally biased region" description="Low complexity" evidence="1">
    <location>
        <begin position="202"/>
        <end position="211"/>
    </location>
</feature>
<dbReference type="AlphaFoldDB" id="A0A8R7V5E9"/>
<dbReference type="Gramene" id="TuG1812G0700003293.01.T01">
    <property type="protein sequence ID" value="TuG1812G0700003293.01.T01.cds300367"/>
    <property type="gene ID" value="TuG1812G0700003293.01"/>
</dbReference>
<reference evidence="3" key="1">
    <citation type="journal article" date="2013" name="Nature">
        <title>Draft genome of the wheat A-genome progenitor Triticum urartu.</title>
        <authorList>
            <person name="Ling H.Q."/>
            <person name="Zhao S."/>
            <person name="Liu D."/>
            <person name="Wang J."/>
            <person name="Sun H."/>
            <person name="Zhang C."/>
            <person name="Fan H."/>
            <person name="Li D."/>
            <person name="Dong L."/>
            <person name="Tao Y."/>
            <person name="Gao C."/>
            <person name="Wu H."/>
            <person name="Li Y."/>
            <person name="Cui Y."/>
            <person name="Guo X."/>
            <person name="Zheng S."/>
            <person name="Wang B."/>
            <person name="Yu K."/>
            <person name="Liang Q."/>
            <person name="Yang W."/>
            <person name="Lou X."/>
            <person name="Chen J."/>
            <person name="Feng M."/>
            <person name="Jian J."/>
            <person name="Zhang X."/>
            <person name="Luo G."/>
            <person name="Jiang Y."/>
            <person name="Liu J."/>
            <person name="Wang Z."/>
            <person name="Sha Y."/>
            <person name="Zhang B."/>
            <person name="Wu H."/>
            <person name="Tang D."/>
            <person name="Shen Q."/>
            <person name="Xue P."/>
            <person name="Zou S."/>
            <person name="Wang X."/>
            <person name="Liu X."/>
            <person name="Wang F."/>
            <person name="Yang Y."/>
            <person name="An X."/>
            <person name="Dong Z."/>
            <person name="Zhang K."/>
            <person name="Zhang X."/>
            <person name="Luo M.C."/>
            <person name="Dvorak J."/>
            <person name="Tong Y."/>
            <person name="Wang J."/>
            <person name="Yang H."/>
            <person name="Li Z."/>
            <person name="Wang D."/>
            <person name="Zhang A."/>
            <person name="Wang J."/>
        </authorList>
    </citation>
    <scope>NUCLEOTIDE SEQUENCE</scope>
    <source>
        <strain evidence="3">cv. G1812</strain>
    </source>
</reference>
<feature type="region of interest" description="Disordered" evidence="1">
    <location>
        <begin position="110"/>
        <end position="135"/>
    </location>
</feature>
<reference evidence="2" key="2">
    <citation type="submission" date="2018-03" db="EMBL/GenBank/DDBJ databases">
        <title>The Triticum urartu genome reveals the dynamic nature of wheat genome evolution.</title>
        <authorList>
            <person name="Ling H."/>
            <person name="Ma B."/>
            <person name="Shi X."/>
            <person name="Liu H."/>
            <person name="Dong L."/>
            <person name="Sun H."/>
            <person name="Cao Y."/>
            <person name="Gao Q."/>
            <person name="Zheng S."/>
            <person name="Li Y."/>
            <person name="Yu Y."/>
            <person name="Du H."/>
            <person name="Qi M."/>
            <person name="Li Y."/>
            <person name="Yu H."/>
            <person name="Cui Y."/>
            <person name="Wang N."/>
            <person name="Chen C."/>
            <person name="Wu H."/>
            <person name="Zhao Y."/>
            <person name="Zhang J."/>
            <person name="Li Y."/>
            <person name="Zhou W."/>
            <person name="Zhang B."/>
            <person name="Hu W."/>
            <person name="Eijk M."/>
            <person name="Tang J."/>
            <person name="Witsenboer H."/>
            <person name="Zhao S."/>
            <person name="Li Z."/>
            <person name="Zhang A."/>
            <person name="Wang D."/>
            <person name="Liang C."/>
        </authorList>
    </citation>
    <scope>NUCLEOTIDE SEQUENCE [LARGE SCALE GENOMIC DNA]</scope>
    <source>
        <strain evidence="2">cv. G1812</strain>
    </source>
</reference>
<evidence type="ECO:0000313" key="2">
    <source>
        <dbReference type="EnsemblPlants" id="TuG1812G0700003293.01.T01.cds300367"/>
    </source>
</evidence>
<feature type="compositionally biased region" description="Low complexity" evidence="1">
    <location>
        <begin position="154"/>
        <end position="165"/>
    </location>
</feature>
<feature type="region of interest" description="Disordered" evidence="1">
    <location>
        <begin position="15"/>
        <end position="44"/>
    </location>
</feature>
<dbReference type="Proteomes" id="UP000015106">
    <property type="component" value="Chromosome 7"/>
</dbReference>
<protein>
    <submittedName>
        <fullName evidence="2">Uncharacterized protein</fullName>
    </submittedName>
</protein>
<evidence type="ECO:0000256" key="1">
    <source>
        <dbReference type="SAM" id="MobiDB-lite"/>
    </source>
</evidence>